<keyword evidence="6" id="KW-1133">Transmembrane helix</keyword>
<dbReference type="PANTHER" id="PTHR12151:SF5">
    <property type="entry name" value="AT19154P"/>
    <property type="match status" value="1"/>
</dbReference>
<keyword evidence="9" id="KW-1185">Reference proteome</keyword>
<feature type="region of interest" description="Disordered" evidence="5">
    <location>
        <begin position="1"/>
        <end position="49"/>
    </location>
</feature>
<reference evidence="8 9" key="1">
    <citation type="submission" date="2022-07" db="EMBL/GenBank/DDBJ databases">
        <title>Genome-wide signatures of adaptation to extreme environments.</title>
        <authorList>
            <person name="Cho C.H."/>
            <person name="Yoon H.S."/>
        </authorList>
    </citation>
    <scope>NUCLEOTIDE SEQUENCE [LARGE SCALE GENOMIC DNA]</scope>
    <source>
        <strain evidence="8 9">DBV 063 E5</strain>
    </source>
</reference>
<feature type="compositionally biased region" description="Polar residues" evidence="5">
    <location>
        <begin position="31"/>
        <end position="44"/>
    </location>
</feature>
<feature type="transmembrane region" description="Helical" evidence="6">
    <location>
        <begin position="52"/>
        <end position="72"/>
    </location>
</feature>
<keyword evidence="3" id="KW-0479">Metal-binding</keyword>
<accession>A0AAV9IRJ3</accession>
<organism evidence="8 9">
    <name type="scientific">Cyanidium caldarium</name>
    <name type="common">Red alga</name>
    <dbReference type="NCBI Taxonomy" id="2771"/>
    <lineage>
        <taxon>Eukaryota</taxon>
        <taxon>Rhodophyta</taxon>
        <taxon>Bangiophyceae</taxon>
        <taxon>Cyanidiales</taxon>
        <taxon>Cyanidiaceae</taxon>
        <taxon>Cyanidium</taxon>
    </lineage>
</organism>
<dbReference type="EMBL" id="JANCYW010000003">
    <property type="protein sequence ID" value="KAK4534972.1"/>
    <property type="molecule type" value="Genomic_DNA"/>
</dbReference>
<evidence type="ECO:0000256" key="5">
    <source>
        <dbReference type="SAM" id="MobiDB-lite"/>
    </source>
</evidence>
<dbReference type="AlphaFoldDB" id="A0AAV9IRJ3"/>
<evidence type="ECO:0000256" key="3">
    <source>
        <dbReference type="PIRSR" id="PIRSR603782-1"/>
    </source>
</evidence>
<gene>
    <name evidence="8" type="ORF">CDCA_CDCA03G0997</name>
</gene>
<evidence type="ECO:0000256" key="1">
    <source>
        <dbReference type="ARBA" id="ARBA00010996"/>
    </source>
</evidence>
<dbReference type="PANTHER" id="PTHR12151">
    <property type="entry name" value="ELECTRON TRANSPORT PROTIN SCO1/SENC FAMILY MEMBER"/>
    <property type="match status" value="1"/>
</dbReference>
<keyword evidence="2 3" id="KW-0186">Copper</keyword>
<dbReference type="GO" id="GO:0033617">
    <property type="term" value="P:mitochondrial respiratory chain complex IV assembly"/>
    <property type="evidence" value="ECO:0007669"/>
    <property type="project" value="TreeGrafter"/>
</dbReference>
<dbReference type="PROSITE" id="PS51352">
    <property type="entry name" value="THIOREDOXIN_2"/>
    <property type="match status" value="1"/>
</dbReference>
<feature type="binding site" evidence="3">
    <location>
        <position position="136"/>
    </location>
    <ligand>
        <name>Cu cation</name>
        <dbReference type="ChEBI" id="CHEBI:23378"/>
    </ligand>
</feature>
<name>A0AAV9IRJ3_CYACA</name>
<dbReference type="Pfam" id="PF02630">
    <property type="entry name" value="SCO1-SenC"/>
    <property type="match status" value="1"/>
</dbReference>
<dbReference type="GO" id="GO:0005739">
    <property type="term" value="C:mitochondrion"/>
    <property type="evidence" value="ECO:0007669"/>
    <property type="project" value="GOC"/>
</dbReference>
<comment type="similarity">
    <text evidence="1">Belongs to the SCO1/2 family.</text>
</comment>
<feature type="binding site" evidence="3">
    <location>
        <position position="228"/>
    </location>
    <ligand>
        <name>Cu cation</name>
        <dbReference type="ChEBI" id="CHEBI:23378"/>
    </ligand>
</feature>
<dbReference type="Proteomes" id="UP001301350">
    <property type="component" value="Unassembled WGS sequence"/>
</dbReference>
<feature type="disulfide bond" description="Redox-active" evidence="4">
    <location>
        <begin position="132"/>
        <end position="136"/>
    </location>
</feature>
<dbReference type="InterPro" id="IPR013766">
    <property type="entry name" value="Thioredoxin_domain"/>
</dbReference>
<feature type="binding site" evidence="3">
    <location>
        <position position="132"/>
    </location>
    <ligand>
        <name>Cu cation</name>
        <dbReference type="ChEBI" id="CHEBI:23378"/>
    </ligand>
</feature>
<evidence type="ECO:0000256" key="6">
    <source>
        <dbReference type="SAM" id="Phobius"/>
    </source>
</evidence>
<dbReference type="Gene3D" id="3.40.30.10">
    <property type="entry name" value="Glutaredoxin"/>
    <property type="match status" value="1"/>
</dbReference>
<keyword evidence="4" id="KW-1015">Disulfide bond</keyword>
<evidence type="ECO:0000256" key="4">
    <source>
        <dbReference type="PIRSR" id="PIRSR603782-2"/>
    </source>
</evidence>
<proteinExistence type="inferred from homology"/>
<feature type="domain" description="Thioredoxin" evidence="7">
    <location>
        <begin position="82"/>
        <end position="266"/>
    </location>
</feature>
<comment type="caution">
    <text evidence="8">The sequence shown here is derived from an EMBL/GenBank/DDBJ whole genome shotgun (WGS) entry which is preliminary data.</text>
</comment>
<keyword evidence="6" id="KW-0472">Membrane</keyword>
<dbReference type="SUPFAM" id="SSF52833">
    <property type="entry name" value="Thioredoxin-like"/>
    <property type="match status" value="1"/>
</dbReference>
<sequence>MQALRRAITTTAKPVRQAKIPRRHLSDAHKSPSTSAAPGATTNKPAGGPVTWRSLAVATGVAAGIGTVYYYYKEERLERLKARARNELPAGGVGRPAIGGPFTLVDSRTERTVTDRDFAGQHMLVYFGFTHCPDVCPDEMEKITEVLHLLDKRLGRERVSQLLVPIFISVDPERDTPQAVERFLRDNEFDDRFVGLTGSVEQCVAAARAYRVYFTKTAEDTEDYQVDHSIITYLMGPDGQLVSFFGKSVDAEAEANKVEQALRSAS</sequence>
<evidence type="ECO:0000313" key="8">
    <source>
        <dbReference type="EMBL" id="KAK4534972.1"/>
    </source>
</evidence>
<evidence type="ECO:0000313" key="9">
    <source>
        <dbReference type="Proteomes" id="UP001301350"/>
    </source>
</evidence>
<dbReference type="InterPro" id="IPR003782">
    <property type="entry name" value="SCO1/SenC"/>
</dbReference>
<protein>
    <recommendedName>
        <fullName evidence="7">Thioredoxin domain-containing protein</fullName>
    </recommendedName>
</protein>
<dbReference type="CDD" id="cd02968">
    <property type="entry name" value="SCO"/>
    <property type="match status" value="1"/>
</dbReference>
<dbReference type="InterPro" id="IPR036249">
    <property type="entry name" value="Thioredoxin-like_sf"/>
</dbReference>
<dbReference type="FunFam" id="3.40.30.10:FF:000013">
    <property type="entry name" value="Blast:Protein SCO1 homolog, mitochondrial"/>
    <property type="match status" value="1"/>
</dbReference>
<evidence type="ECO:0000256" key="2">
    <source>
        <dbReference type="ARBA" id="ARBA00023008"/>
    </source>
</evidence>
<keyword evidence="6" id="KW-0812">Transmembrane</keyword>
<evidence type="ECO:0000259" key="7">
    <source>
        <dbReference type="PROSITE" id="PS51352"/>
    </source>
</evidence>
<dbReference type="GO" id="GO:0046872">
    <property type="term" value="F:metal ion binding"/>
    <property type="evidence" value="ECO:0007669"/>
    <property type="project" value="UniProtKB-KW"/>
</dbReference>